<keyword evidence="4" id="KW-1185">Reference proteome</keyword>
<protein>
    <recommendedName>
        <fullName evidence="2">DNA-directed DNA polymerase family A palm domain-containing protein</fullName>
    </recommendedName>
</protein>
<sequence>MVLEGSAQRRIQLGVAKKIKNGARRIVLDKAEEARVAAFSAFKSLGLEVPLFSRPLLSMITDNPVVPGAWASSGEGSTSNFVGTEFKEFPAKPDAEDRKMDADNAAPQPEAKLKKVQEYGLEPSRELESITALRCTSGAEKLEVTLGNVGKSGCDDIAYSSIPLSSQLGTGGNFRALVGLSREHIQKEGDDGGLACQNSNENIYEQGPRNASSTPGGFDSFLDLWDTVQEFYFDIHFTKRSELNPIVPFEIHGMAICWEKSPVYYVNLSKDLVSSNKQNIETNEDFPRSTIGDSCKGVPTDHWWESAKHRWIRISKIMARSNVRKISWNLKVQIQVLKSPGISIQRFGSFRSSQKNMGIELIDASYFLLPPIYVPNGIDMCIVAWLLWPDEERSFSPNLEKEVKKRLSSEVAASANHSGRWKNQMRRAAHNGCCRRVAQTRALGSVLWKLVSSEKLVDALVSIENPLVNVLADMEIWGIGVDMEGCLKARNILVKKIKQLEQDAYKLAGMTFSLYTSADIANVLFRHLNLPIPEGQTKGKQHPSTDKHSLDLLRHQHPIVNIIKEHRTLAKLLNSTLGSICSQARLSMSTQRYTLHGHWLQTSTATGRLSMEEPNLQENWLLLTADYSQIELRLMAHFSKDSPLIELLSEPSGDVFTMISARWTGKHESAVSSKEREQTKRLVYGILYGMGPNTLAEQICCSSDEAAEKIRSFKSSFPGVASWLNEAVAICRQKGTLFRTYIETLMGRKRFLSKIKFGNNKEKGKAQRQAVNSICQGSAADIIKIAMINIHSVIVDECEKSDATLKYGNQFSMLKGRCRLLLQLGQLFSLIILGSKVHDELVLEVDPCLIREAGLLLRMSMENAVSLLVPLHAKLMVGKTWGSLETFVEEDYKEEMK</sequence>
<accession>A0A835ID10</accession>
<evidence type="ECO:0000313" key="3">
    <source>
        <dbReference type="EMBL" id="KAF9615750.1"/>
    </source>
</evidence>
<dbReference type="InterPro" id="IPR036397">
    <property type="entry name" value="RNaseH_sf"/>
</dbReference>
<dbReference type="GO" id="GO:0003887">
    <property type="term" value="F:DNA-directed DNA polymerase activity"/>
    <property type="evidence" value="ECO:0007669"/>
    <property type="project" value="InterPro"/>
</dbReference>
<comment type="caution">
    <text evidence="3">The sequence shown here is derived from an EMBL/GenBank/DDBJ whole genome shotgun (WGS) entry which is preliminary data.</text>
</comment>
<feature type="region of interest" description="Disordered" evidence="1">
    <location>
        <begin position="90"/>
        <end position="110"/>
    </location>
</feature>
<organism evidence="3 4">
    <name type="scientific">Coptis chinensis</name>
    <dbReference type="NCBI Taxonomy" id="261450"/>
    <lineage>
        <taxon>Eukaryota</taxon>
        <taxon>Viridiplantae</taxon>
        <taxon>Streptophyta</taxon>
        <taxon>Embryophyta</taxon>
        <taxon>Tracheophyta</taxon>
        <taxon>Spermatophyta</taxon>
        <taxon>Magnoliopsida</taxon>
        <taxon>Ranunculales</taxon>
        <taxon>Ranunculaceae</taxon>
        <taxon>Coptidoideae</taxon>
        <taxon>Coptis</taxon>
    </lineage>
</organism>
<dbReference type="Proteomes" id="UP000631114">
    <property type="component" value="Unassembled WGS sequence"/>
</dbReference>
<dbReference type="Pfam" id="PF00476">
    <property type="entry name" value="DNA_pol_A"/>
    <property type="match status" value="1"/>
</dbReference>
<dbReference type="Gene3D" id="1.10.150.20">
    <property type="entry name" value="5' to 3' exonuclease, C-terminal subdomain"/>
    <property type="match status" value="1"/>
</dbReference>
<feature type="domain" description="DNA-directed DNA polymerase family A palm" evidence="2">
    <location>
        <begin position="612"/>
        <end position="849"/>
    </location>
</feature>
<dbReference type="InterPro" id="IPR002298">
    <property type="entry name" value="DNA_polymerase_A"/>
</dbReference>
<dbReference type="EMBL" id="JADFTS010000003">
    <property type="protein sequence ID" value="KAF9615750.1"/>
    <property type="molecule type" value="Genomic_DNA"/>
</dbReference>
<name>A0A835ID10_9MAGN</name>
<dbReference type="CDD" id="cd08638">
    <property type="entry name" value="DNA_pol_A_theta"/>
    <property type="match status" value="1"/>
</dbReference>
<dbReference type="GO" id="GO:0006302">
    <property type="term" value="P:double-strand break repair"/>
    <property type="evidence" value="ECO:0007669"/>
    <property type="project" value="TreeGrafter"/>
</dbReference>
<dbReference type="PRINTS" id="PR00868">
    <property type="entry name" value="DNAPOLI"/>
</dbReference>
<dbReference type="GO" id="GO:0006261">
    <property type="term" value="P:DNA-templated DNA replication"/>
    <property type="evidence" value="ECO:0007669"/>
    <property type="project" value="InterPro"/>
</dbReference>
<dbReference type="PANTHER" id="PTHR10133">
    <property type="entry name" value="DNA POLYMERASE I"/>
    <property type="match status" value="1"/>
</dbReference>
<evidence type="ECO:0000259" key="2">
    <source>
        <dbReference type="SMART" id="SM00482"/>
    </source>
</evidence>
<reference evidence="3 4" key="1">
    <citation type="submission" date="2020-10" db="EMBL/GenBank/DDBJ databases">
        <title>The Coptis chinensis genome and diversification of protoberbering-type alkaloids.</title>
        <authorList>
            <person name="Wang B."/>
            <person name="Shu S."/>
            <person name="Song C."/>
            <person name="Liu Y."/>
        </authorList>
    </citation>
    <scope>NUCLEOTIDE SEQUENCE [LARGE SCALE GENOMIC DNA]</scope>
    <source>
        <strain evidence="3">HL-2020</strain>
        <tissue evidence="3">Leaf</tissue>
    </source>
</reference>
<gene>
    <name evidence="3" type="ORF">IFM89_026207</name>
</gene>
<feature type="compositionally biased region" description="Basic and acidic residues" evidence="1">
    <location>
        <begin position="90"/>
        <end position="102"/>
    </location>
</feature>
<dbReference type="Gene3D" id="3.30.420.10">
    <property type="entry name" value="Ribonuclease H-like superfamily/Ribonuclease H"/>
    <property type="match status" value="1"/>
</dbReference>
<dbReference type="AlphaFoldDB" id="A0A835ID10"/>
<dbReference type="InterPro" id="IPR043502">
    <property type="entry name" value="DNA/RNA_pol_sf"/>
</dbReference>
<dbReference type="Gene3D" id="1.20.1060.10">
    <property type="entry name" value="Taq DNA Polymerase, Chain T, domain 4"/>
    <property type="match status" value="1"/>
</dbReference>
<dbReference type="SUPFAM" id="SSF56672">
    <property type="entry name" value="DNA/RNA polymerases"/>
    <property type="match status" value="1"/>
</dbReference>
<dbReference type="SMART" id="SM00482">
    <property type="entry name" value="POLAc"/>
    <property type="match status" value="1"/>
</dbReference>
<proteinExistence type="predicted"/>
<dbReference type="InterPro" id="IPR001098">
    <property type="entry name" value="DNA-dir_DNA_pol_A_palm_dom"/>
</dbReference>
<dbReference type="PANTHER" id="PTHR10133:SF62">
    <property type="entry name" value="DNA POLYMERASE THETA"/>
    <property type="match status" value="1"/>
</dbReference>
<dbReference type="OrthoDB" id="2320933at2759"/>
<evidence type="ECO:0000313" key="4">
    <source>
        <dbReference type="Proteomes" id="UP000631114"/>
    </source>
</evidence>
<dbReference type="FunFam" id="1.10.150.20:FF:000002">
    <property type="entry name" value="DNA polymerase I"/>
    <property type="match status" value="1"/>
</dbReference>
<dbReference type="GO" id="GO:0003677">
    <property type="term" value="F:DNA binding"/>
    <property type="evidence" value="ECO:0007669"/>
    <property type="project" value="InterPro"/>
</dbReference>
<evidence type="ECO:0000256" key="1">
    <source>
        <dbReference type="SAM" id="MobiDB-lite"/>
    </source>
</evidence>
<dbReference type="Gene3D" id="3.30.70.370">
    <property type="match status" value="1"/>
</dbReference>
<dbReference type="FunFam" id="1.20.1060.10:FF:000003">
    <property type="entry name" value="Helicase and polymerase-containing protein TEBICHI"/>
    <property type="match status" value="1"/>
</dbReference>